<proteinExistence type="inferred from homology"/>
<keyword evidence="4 6" id="KW-0143">Chaperone</keyword>
<evidence type="ECO:0000256" key="2">
    <source>
        <dbReference type="ARBA" id="ARBA00022884"/>
    </source>
</evidence>
<gene>
    <name evidence="6" type="primary">khpB</name>
    <name evidence="6" type="synonym">eloR</name>
    <name evidence="9" type="ORF">GIY11_06840</name>
</gene>
<dbReference type="SMART" id="SM01245">
    <property type="entry name" value="Jag_N"/>
    <property type="match status" value="1"/>
</dbReference>
<dbReference type="GO" id="GO:0005737">
    <property type="term" value="C:cytoplasm"/>
    <property type="evidence" value="ECO:0007669"/>
    <property type="project" value="UniProtKB-SubCell"/>
</dbReference>
<comment type="function">
    <text evidence="6">A probable RNA chaperone. Forms a complex with KhpA which binds to cellular RNA and controls its expression. Plays a role in peptidoglycan (PG) homeostasis and cell length regulation.</text>
</comment>
<comment type="caution">
    <text evidence="9">The sequence shown here is derived from an EMBL/GenBank/DDBJ whole genome shotgun (WGS) entry which is preliminary data.</text>
</comment>
<name>A0A844BIF0_9LACT</name>
<sequence length="312" mass="35051">MLENSTTVRAETVEKAIKIGLTKLGITEAEANINVISEGKKGLFGFGKQDAIVEISAKIELTMAELTDQLEKEVRAEKEANLASEASSVVEVVETKVEKVEPKPEVKTVKEKPAVPVKKPAVPVKKPAEVKKPVVKKAEVQDKPKAEVTQVVEENKRKRPEINKEARLIVARYLEDVLHTYGADSKVTFEEKGNQVIFNIKTNKSGLVIGKHGKIINSLQTLAQILLHRYDRRRVSVLLNVGDYRDRRSNVLEQIAQRTAEQVLRTKQAVILDPLPAYERKQIHAYLSKIEHVKTHSEGKDPNRYLVVDYTN</sequence>
<evidence type="ECO:0000259" key="8">
    <source>
        <dbReference type="PROSITE" id="PS51061"/>
    </source>
</evidence>
<dbReference type="EMBL" id="WJQR01000005">
    <property type="protein sequence ID" value="MRI81730.1"/>
    <property type="molecule type" value="Genomic_DNA"/>
</dbReference>
<dbReference type="SUPFAM" id="SSF54814">
    <property type="entry name" value="Prokaryotic type KH domain (KH-domain type II)"/>
    <property type="match status" value="1"/>
</dbReference>
<dbReference type="NCBIfam" id="NF041568">
    <property type="entry name" value="Jag_EloR"/>
    <property type="match status" value="1"/>
</dbReference>
<dbReference type="InterPro" id="IPR001374">
    <property type="entry name" value="R3H_dom"/>
</dbReference>
<reference evidence="9 10" key="1">
    <citation type="submission" date="2019-11" db="EMBL/GenBank/DDBJ databases">
        <title>Characterisation of Fundicoccus ignavus gen. nov. sp. nov., a novel genus of the family Aerococcaceae isolated from bulk tank milk.</title>
        <authorList>
            <person name="Siebert A."/>
            <person name="Huptas C."/>
            <person name="Wenning M."/>
            <person name="Scherer S."/>
            <person name="Doll E.V."/>
        </authorList>
    </citation>
    <scope>NUCLEOTIDE SEQUENCE [LARGE SCALE GENOMIC DNA]</scope>
    <source>
        <strain evidence="9 10">DSM 109653</strain>
    </source>
</reference>
<dbReference type="SUPFAM" id="SSF82708">
    <property type="entry name" value="R3H domain"/>
    <property type="match status" value="1"/>
</dbReference>
<evidence type="ECO:0000313" key="10">
    <source>
        <dbReference type="Proteomes" id="UP000469870"/>
    </source>
</evidence>
<comment type="subunit">
    <text evidence="6">Forms a complex with KhpA.</text>
</comment>
<dbReference type="PANTHER" id="PTHR35800">
    <property type="entry name" value="PROTEIN JAG"/>
    <property type="match status" value="1"/>
</dbReference>
<dbReference type="InterPro" id="IPR032782">
    <property type="entry name" value="KhpB_N"/>
</dbReference>
<dbReference type="InterPro" id="IPR015946">
    <property type="entry name" value="KH_dom-like_a/b"/>
</dbReference>
<dbReference type="Gene3D" id="3.30.30.80">
    <property type="entry name" value="probable RNA-binding protein from clostridium symbiosum atcc 14940"/>
    <property type="match status" value="1"/>
</dbReference>
<evidence type="ECO:0000256" key="3">
    <source>
        <dbReference type="ARBA" id="ARBA00022960"/>
    </source>
</evidence>
<evidence type="ECO:0000256" key="1">
    <source>
        <dbReference type="ARBA" id="ARBA00022490"/>
    </source>
</evidence>
<dbReference type="Gene3D" id="3.30.1370.50">
    <property type="entry name" value="R3H-like domain"/>
    <property type="match status" value="1"/>
</dbReference>
<comment type="caution">
    <text evidence="6">Lacks conserved residue(s) required for the propagation of feature annotation.</text>
</comment>
<dbReference type="InterPro" id="IPR039247">
    <property type="entry name" value="KhpB"/>
</dbReference>
<dbReference type="HAMAP" id="MF_00867">
    <property type="entry name" value="KhpB"/>
    <property type="match status" value="1"/>
</dbReference>
<dbReference type="Pfam" id="PF14804">
    <property type="entry name" value="Jag_N"/>
    <property type="match status" value="1"/>
</dbReference>
<dbReference type="Proteomes" id="UP000469870">
    <property type="component" value="Unassembled WGS sequence"/>
</dbReference>
<dbReference type="PROSITE" id="PS50823">
    <property type="entry name" value="KH_TYPE_2"/>
    <property type="match status" value="1"/>
</dbReference>
<dbReference type="RefSeq" id="WP_153861998.1">
    <property type="nucleotide sequence ID" value="NZ_WJQR01000005.1"/>
</dbReference>
<keyword evidence="1 6" id="KW-0963">Cytoplasm</keyword>
<comment type="subcellular location">
    <subcellularLocation>
        <location evidence="6">Cytoplasm</location>
    </subcellularLocation>
</comment>
<comment type="domain">
    <text evidence="6">Has an N-terminal Jag-N domain and 2 RNA-binding domains (KH and R3H).</text>
</comment>
<dbReference type="SMART" id="SM00393">
    <property type="entry name" value="R3H"/>
    <property type="match status" value="1"/>
</dbReference>
<dbReference type="PANTHER" id="PTHR35800:SF1">
    <property type="entry name" value="RNA-BINDING PROTEIN KHPB"/>
    <property type="match status" value="1"/>
</dbReference>
<dbReference type="GO" id="GO:0003723">
    <property type="term" value="F:RNA binding"/>
    <property type="evidence" value="ECO:0007669"/>
    <property type="project" value="UniProtKB-UniRule"/>
</dbReference>
<dbReference type="InterPro" id="IPR004044">
    <property type="entry name" value="KH_dom_type_2"/>
</dbReference>
<dbReference type="Pfam" id="PF13083">
    <property type="entry name" value="KH_KhpA-B"/>
    <property type="match status" value="1"/>
</dbReference>
<dbReference type="Pfam" id="PF01424">
    <property type="entry name" value="R3H"/>
    <property type="match status" value="1"/>
</dbReference>
<dbReference type="GO" id="GO:0008360">
    <property type="term" value="P:regulation of cell shape"/>
    <property type="evidence" value="ECO:0007669"/>
    <property type="project" value="UniProtKB-KW"/>
</dbReference>
<dbReference type="PROSITE" id="PS51061">
    <property type="entry name" value="R3H"/>
    <property type="match status" value="1"/>
</dbReference>
<dbReference type="InterPro" id="IPR034079">
    <property type="entry name" value="R3H_KhpB"/>
</dbReference>
<dbReference type="Gene3D" id="3.30.300.20">
    <property type="match status" value="1"/>
</dbReference>
<evidence type="ECO:0000259" key="7">
    <source>
        <dbReference type="PROSITE" id="PS50823"/>
    </source>
</evidence>
<feature type="domain" description="R3H" evidence="8">
    <location>
        <begin position="246"/>
        <end position="312"/>
    </location>
</feature>
<protein>
    <recommendedName>
        <fullName evidence="6">RNA-binding protein KhpB</fullName>
    </recommendedName>
    <alternativeName>
        <fullName evidence="6">RNA-binding protein EloR</fullName>
    </alternativeName>
</protein>
<dbReference type="InterPro" id="IPR038008">
    <property type="entry name" value="Jag_KH"/>
</dbReference>
<accession>A0A844BIF0</accession>
<comment type="similarity">
    <text evidence="6">Belongs to the KhpB RNA-binding protein family.</text>
</comment>
<dbReference type="GO" id="GO:0071555">
    <property type="term" value="P:cell wall organization"/>
    <property type="evidence" value="ECO:0007669"/>
    <property type="project" value="UniProtKB-KW"/>
</dbReference>
<evidence type="ECO:0000313" key="9">
    <source>
        <dbReference type="EMBL" id="MRI81730.1"/>
    </source>
</evidence>
<dbReference type="GO" id="GO:0009252">
    <property type="term" value="P:peptidoglycan biosynthetic process"/>
    <property type="evidence" value="ECO:0007669"/>
    <property type="project" value="UniProtKB-UniRule"/>
</dbReference>
<dbReference type="InterPro" id="IPR038247">
    <property type="entry name" value="Jag_N_dom_sf"/>
</dbReference>
<dbReference type="CDD" id="cd02414">
    <property type="entry name" value="KH-II_Jag"/>
    <property type="match status" value="1"/>
</dbReference>
<organism evidence="9 10">
    <name type="scientific">Fundicoccus ignavus</name>
    <dbReference type="NCBI Taxonomy" id="2664442"/>
    <lineage>
        <taxon>Bacteria</taxon>
        <taxon>Bacillati</taxon>
        <taxon>Bacillota</taxon>
        <taxon>Bacilli</taxon>
        <taxon>Lactobacillales</taxon>
        <taxon>Aerococcaceae</taxon>
        <taxon>Fundicoccus</taxon>
    </lineage>
</organism>
<keyword evidence="2 6" id="KW-0694">RNA-binding</keyword>
<dbReference type="InterPro" id="IPR036867">
    <property type="entry name" value="R3H_dom_sf"/>
</dbReference>
<keyword evidence="5 6" id="KW-0961">Cell wall biogenesis/degradation</keyword>
<dbReference type="InterPro" id="IPR009019">
    <property type="entry name" value="KH_sf_prok-type"/>
</dbReference>
<evidence type="ECO:0000256" key="6">
    <source>
        <dbReference type="HAMAP-Rule" id="MF_00867"/>
    </source>
</evidence>
<keyword evidence="3 6" id="KW-0133">Cell shape</keyword>
<evidence type="ECO:0000256" key="4">
    <source>
        <dbReference type="ARBA" id="ARBA00023186"/>
    </source>
</evidence>
<dbReference type="CDD" id="cd02644">
    <property type="entry name" value="R3H_jag"/>
    <property type="match status" value="1"/>
</dbReference>
<evidence type="ECO:0000256" key="5">
    <source>
        <dbReference type="ARBA" id="ARBA00023316"/>
    </source>
</evidence>
<dbReference type="AlphaFoldDB" id="A0A844BIF0"/>
<feature type="domain" description="KH type-2" evidence="7">
    <location>
        <begin position="170"/>
        <end position="245"/>
    </location>
</feature>